<dbReference type="SUPFAM" id="SSF50978">
    <property type="entry name" value="WD40 repeat-like"/>
    <property type="match status" value="1"/>
</dbReference>
<dbReference type="SMART" id="SM00320">
    <property type="entry name" value="WD40"/>
    <property type="match status" value="5"/>
</dbReference>
<dbReference type="InterPro" id="IPR001680">
    <property type="entry name" value="WD40_rpt"/>
</dbReference>
<dbReference type="GO" id="GO:0120330">
    <property type="term" value="C:rixosome complex"/>
    <property type="evidence" value="ECO:0007669"/>
    <property type="project" value="TreeGrafter"/>
</dbReference>
<evidence type="ECO:0000256" key="3">
    <source>
        <dbReference type="PROSITE-ProRule" id="PRU00221"/>
    </source>
</evidence>
<dbReference type="InterPro" id="IPR036322">
    <property type="entry name" value="WD40_repeat_dom_sf"/>
</dbReference>
<feature type="repeat" description="WD" evidence="3">
    <location>
        <begin position="147"/>
        <end position="190"/>
    </location>
</feature>
<dbReference type="GO" id="GO:0006364">
    <property type="term" value="P:rRNA processing"/>
    <property type="evidence" value="ECO:0007669"/>
    <property type="project" value="TreeGrafter"/>
</dbReference>
<organism evidence="4 5">
    <name type="scientific">Petrolisthes cinctipes</name>
    <name type="common">Flat porcelain crab</name>
    <dbReference type="NCBI Taxonomy" id="88211"/>
    <lineage>
        <taxon>Eukaryota</taxon>
        <taxon>Metazoa</taxon>
        <taxon>Ecdysozoa</taxon>
        <taxon>Arthropoda</taxon>
        <taxon>Crustacea</taxon>
        <taxon>Multicrustacea</taxon>
        <taxon>Malacostraca</taxon>
        <taxon>Eumalacostraca</taxon>
        <taxon>Eucarida</taxon>
        <taxon>Decapoda</taxon>
        <taxon>Pleocyemata</taxon>
        <taxon>Anomura</taxon>
        <taxon>Galatheoidea</taxon>
        <taxon>Porcellanidae</taxon>
        <taxon>Petrolisthes</taxon>
    </lineage>
</organism>
<gene>
    <name evidence="4" type="ORF">Pcinc_002817</name>
</gene>
<protein>
    <recommendedName>
        <fullName evidence="6">WD repeat domain 18</fullName>
    </recommendedName>
</protein>
<dbReference type="InterPro" id="IPR045227">
    <property type="entry name" value="WDR18/Ipi3/RID3"/>
</dbReference>
<keyword evidence="2" id="KW-0677">Repeat</keyword>
<dbReference type="EMBL" id="JAWQEG010000215">
    <property type="protein sequence ID" value="KAK3893384.1"/>
    <property type="molecule type" value="Genomic_DNA"/>
</dbReference>
<dbReference type="PROSITE" id="PS51257">
    <property type="entry name" value="PROKAR_LIPOPROTEIN"/>
    <property type="match status" value="1"/>
</dbReference>
<feature type="repeat" description="WD" evidence="3">
    <location>
        <begin position="239"/>
        <end position="271"/>
    </location>
</feature>
<dbReference type="Gene3D" id="2.130.10.10">
    <property type="entry name" value="YVTN repeat-like/Quinoprotein amine dehydrogenase"/>
    <property type="match status" value="2"/>
</dbReference>
<evidence type="ECO:0000256" key="1">
    <source>
        <dbReference type="ARBA" id="ARBA00022574"/>
    </source>
</evidence>
<dbReference type="PANTHER" id="PTHR18763">
    <property type="entry name" value="WD-REPEAT PROTEIN 18"/>
    <property type="match status" value="1"/>
</dbReference>
<feature type="repeat" description="WD" evidence="3">
    <location>
        <begin position="93"/>
        <end position="126"/>
    </location>
</feature>
<dbReference type="GO" id="GO:0005656">
    <property type="term" value="C:nuclear pre-replicative complex"/>
    <property type="evidence" value="ECO:0007669"/>
    <property type="project" value="TreeGrafter"/>
</dbReference>
<keyword evidence="5" id="KW-1185">Reference proteome</keyword>
<evidence type="ECO:0000313" key="4">
    <source>
        <dbReference type="EMBL" id="KAK3893384.1"/>
    </source>
</evidence>
<dbReference type="AlphaFoldDB" id="A0AAE1GHY9"/>
<reference evidence="4" key="1">
    <citation type="submission" date="2023-10" db="EMBL/GenBank/DDBJ databases">
        <title>Genome assemblies of two species of porcelain crab, Petrolisthes cinctipes and Petrolisthes manimaculis (Anomura: Porcellanidae).</title>
        <authorList>
            <person name="Angst P."/>
        </authorList>
    </citation>
    <scope>NUCLEOTIDE SEQUENCE</scope>
    <source>
        <strain evidence="4">PB745_01</strain>
        <tissue evidence="4">Gill</tissue>
    </source>
</reference>
<keyword evidence="1 3" id="KW-0853">WD repeat</keyword>
<evidence type="ECO:0008006" key="6">
    <source>
        <dbReference type="Google" id="ProtNLM"/>
    </source>
</evidence>
<accession>A0AAE1GHY9</accession>
<comment type="caution">
    <text evidence="4">The sequence shown here is derived from an EMBL/GenBank/DDBJ whole genome shotgun (WGS) entry which is preliminary data.</text>
</comment>
<dbReference type="Proteomes" id="UP001286313">
    <property type="component" value="Unassembled WGS sequence"/>
</dbReference>
<proteinExistence type="predicted"/>
<dbReference type="GO" id="GO:0006261">
    <property type="term" value="P:DNA-templated DNA replication"/>
    <property type="evidence" value="ECO:0007669"/>
    <property type="project" value="TreeGrafter"/>
</dbReference>
<dbReference type="PROSITE" id="PS50082">
    <property type="entry name" value="WD_REPEATS_2"/>
    <property type="match status" value="3"/>
</dbReference>
<sequence>MGAQLKSYRGYPAAPSTLALVGTSCQLVCGQRNKSLLQAWNINRHDTLQMRLIVPGKVNALAVSPRAPYYCVVAISEKIYVYKMSCGGVSGVGDRHYQSVTHLTFTPCGNYFASGGADGFVYVWSLAAFNDALHKTHPPHISPHYTLGQHSDKVTGITITSGGMKGTLVSCSLDHTARVYDLATGRQVYSLITPSPLTAVTTNTLGSQVLLGSSSGRINVVNLLPPPTPGDILVGDAGSSCHEKAVTHIAVTASGNRVVTGSDDGEVKVVDDVDLDIRENIRPLSQDYTSSPINASVTVHTKPRTSSALNITPQYTSMGGVGKHNTKGARNSNEDLLSQICQLQTANSQLYEFAIKHILKDDVND</sequence>
<dbReference type="PROSITE" id="PS50294">
    <property type="entry name" value="WD_REPEATS_REGION"/>
    <property type="match status" value="1"/>
</dbReference>
<evidence type="ECO:0000256" key="2">
    <source>
        <dbReference type="ARBA" id="ARBA00022737"/>
    </source>
</evidence>
<dbReference type="Pfam" id="PF00400">
    <property type="entry name" value="WD40"/>
    <property type="match status" value="3"/>
</dbReference>
<evidence type="ECO:0000313" key="5">
    <source>
        <dbReference type="Proteomes" id="UP001286313"/>
    </source>
</evidence>
<dbReference type="PANTHER" id="PTHR18763:SF0">
    <property type="entry name" value="WD REPEAT-CONTAINING PROTEIN 18"/>
    <property type="match status" value="1"/>
</dbReference>
<dbReference type="InterPro" id="IPR015943">
    <property type="entry name" value="WD40/YVTN_repeat-like_dom_sf"/>
</dbReference>
<name>A0AAE1GHY9_PETCI</name>